<sequence length="61" mass="6544">MCMRAHRSAPGEAKLAEGNVVTIEPGVYIPGTGGVRIEDMVVIMKGGSRNLTNFSKQIIEI</sequence>
<proteinExistence type="predicted"/>
<name>A0A523BH40_9CREN</name>
<evidence type="ECO:0000259" key="1">
    <source>
        <dbReference type="Pfam" id="PF00557"/>
    </source>
</evidence>
<dbReference type="PANTHER" id="PTHR46112:SF2">
    <property type="entry name" value="XAA-PRO AMINOPEPTIDASE P-RELATED"/>
    <property type="match status" value="1"/>
</dbReference>
<dbReference type="SUPFAM" id="SSF55920">
    <property type="entry name" value="Creatinase/aminopeptidase"/>
    <property type="match status" value="1"/>
</dbReference>
<evidence type="ECO:0000313" key="3">
    <source>
        <dbReference type="Proteomes" id="UP000315399"/>
    </source>
</evidence>
<organism evidence="2 3">
    <name type="scientific">Thermoproteota archaeon</name>
    <dbReference type="NCBI Taxonomy" id="2056631"/>
    <lineage>
        <taxon>Archaea</taxon>
        <taxon>Thermoproteota</taxon>
    </lineage>
</organism>
<evidence type="ECO:0000313" key="2">
    <source>
        <dbReference type="EMBL" id="TDA40245.1"/>
    </source>
</evidence>
<dbReference type="InterPro" id="IPR036005">
    <property type="entry name" value="Creatinase/aminopeptidase-like"/>
</dbReference>
<dbReference type="Proteomes" id="UP000315399">
    <property type="component" value="Unassembled WGS sequence"/>
</dbReference>
<gene>
    <name evidence="2" type="ORF">DSO08_00115</name>
</gene>
<accession>A0A523BH40</accession>
<dbReference type="Pfam" id="PF00557">
    <property type="entry name" value="Peptidase_M24"/>
    <property type="match status" value="1"/>
</dbReference>
<dbReference type="InterPro" id="IPR000994">
    <property type="entry name" value="Pept_M24"/>
</dbReference>
<dbReference type="EMBL" id="QNVH01000001">
    <property type="protein sequence ID" value="TDA40245.1"/>
    <property type="molecule type" value="Genomic_DNA"/>
</dbReference>
<dbReference type="AlphaFoldDB" id="A0A523BH40"/>
<dbReference type="PANTHER" id="PTHR46112">
    <property type="entry name" value="AMINOPEPTIDASE"/>
    <property type="match status" value="1"/>
</dbReference>
<protein>
    <recommendedName>
        <fullName evidence="1">Peptidase M24 domain-containing protein</fullName>
    </recommendedName>
</protein>
<dbReference type="Gene3D" id="3.90.230.10">
    <property type="entry name" value="Creatinase/methionine aminopeptidase superfamily"/>
    <property type="match status" value="1"/>
</dbReference>
<dbReference type="InterPro" id="IPR050659">
    <property type="entry name" value="Peptidase_M24B"/>
</dbReference>
<feature type="domain" description="Peptidase M24" evidence="1">
    <location>
        <begin position="11"/>
        <end position="43"/>
    </location>
</feature>
<reference evidence="2 3" key="1">
    <citation type="journal article" date="2019" name="Nat. Microbiol.">
        <title>Expanding anaerobic alkane metabolism in the domain of Archaea.</title>
        <authorList>
            <person name="Wang Y."/>
            <person name="Wegener G."/>
            <person name="Hou J."/>
            <person name="Wang F."/>
            <person name="Xiao X."/>
        </authorList>
    </citation>
    <scope>NUCLEOTIDE SEQUENCE [LARGE SCALE GENOMIC DNA]</scope>
    <source>
        <strain evidence="2">WYZ-LMO10</strain>
    </source>
</reference>
<comment type="caution">
    <text evidence="2">The sequence shown here is derived from an EMBL/GenBank/DDBJ whole genome shotgun (WGS) entry which is preliminary data.</text>
</comment>